<dbReference type="InterPro" id="IPR023385">
    <property type="entry name" value="YopX-like_C"/>
</dbReference>
<dbReference type="InterPro" id="IPR010024">
    <property type="entry name" value="CHP16711"/>
</dbReference>
<comment type="caution">
    <text evidence="2">The sequence shown here is derived from an EMBL/GenBank/DDBJ whole genome shotgun (WGS) entry which is preliminary data.</text>
</comment>
<dbReference type="Proteomes" id="UP000187338">
    <property type="component" value="Unassembled WGS sequence"/>
</dbReference>
<dbReference type="AlphaFoldDB" id="A0A1L8D0U2"/>
<dbReference type="Gene3D" id="2.30.30.290">
    <property type="entry name" value="YopX-like domains"/>
    <property type="match status" value="1"/>
</dbReference>
<dbReference type="RefSeq" id="WP_075864967.1">
    <property type="nucleotide sequence ID" value="NZ_BDJL01000017.1"/>
</dbReference>
<protein>
    <recommendedName>
        <fullName evidence="1">YopX protein domain-containing protein</fullName>
    </recommendedName>
</protein>
<reference evidence="3" key="1">
    <citation type="submission" date="2016-12" db="EMBL/GenBank/DDBJ databases">
        <title>Draft Genome Sequences od Carboxydothermus pertinax and islandicus, Hydrogenogenic Carboxydotrophic Bacteria.</title>
        <authorList>
            <person name="Fukuyama Y."/>
            <person name="Ohmae K."/>
            <person name="Yoneda Y."/>
            <person name="Yoshida T."/>
            <person name="Sako Y."/>
        </authorList>
    </citation>
    <scope>NUCLEOTIDE SEQUENCE [LARGE SCALE GENOMIC DNA]</scope>
    <source>
        <strain evidence="3">SET</strain>
    </source>
</reference>
<evidence type="ECO:0000313" key="3">
    <source>
        <dbReference type="Proteomes" id="UP000187338"/>
    </source>
</evidence>
<accession>A0A1L8D0U2</accession>
<dbReference type="EMBL" id="BDJL01000017">
    <property type="protein sequence ID" value="GAV24782.1"/>
    <property type="molecule type" value="Genomic_DNA"/>
</dbReference>
<name>A0A1L8D0U2_9THEO</name>
<dbReference type="STRING" id="661089.ciss_07150"/>
<organism evidence="2 3">
    <name type="scientific">Carboxydothermus islandicus</name>
    <dbReference type="NCBI Taxonomy" id="661089"/>
    <lineage>
        <taxon>Bacteria</taxon>
        <taxon>Bacillati</taxon>
        <taxon>Bacillota</taxon>
        <taxon>Clostridia</taxon>
        <taxon>Thermoanaerobacterales</taxon>
        <taxon>Thermoanaerobacteraceae</taxon>
        <taxon>Carboxydothermus</taxon>
    </lineage>
</organism>
<dbReference type="SUPFAM" id="SSF159006">
    <property type="entry name" value="YopX-like"/>
    <property type="match status" value="1"/>
</dbReference>
<feature type="domain" description="YopX protein" evidence="1">
    <location>
        <begin position="5"/>
        <end position="112"/>
    </location>
</feature>
<sequence>MREFKFRAWDKVNGRMYDVEFIGKNVIKLKEAEWENRDDFIVMQYTGLKDSEGREIYEGDVIETQRIKGVVKWDNFFGCWQVINKTDRSMLTNIDVIRSEVLGNIYENPELLGGNDNV</sequence>
<dbReference type="InterPro" id="IPR019096">
    <property type="entry name" value="YopX_protein"/>
</dbReference>
<gene>
    <name evidence="2" type="ORF">ciss_07150</name>
</gene>
<dbReference type="OrthoDB" id="1809393at2"/>
<evidence type="ECO:0000313" key="2">
    <source>
        <dbReference type="EMBL" id="GAV24782.1"/>
    </source>
</evidence>
<keyword evidence="3" id="KW-1185">Reference proteome</keyword>
<dbReference type="Pfam" id="PF09643">
    <property type="entry name" value="YopX"/>
    <property type="match status" value="1"/>
</dbReference>
<proteinExistence type="predicted"/>
<dbReference type="NCBIfam" id="TIGR01671">
    <property type="entry name" value="phage_TIGR01671"/>
    <property type="match status" value="1"/>
</dbReference>
<evidence type="ECO:0000259" key="1">
    <source>
        <dbReference type="Pfam" id="PF09643"/>
    </source>
</evidence>